<feature type="non-terminal residue" evidence="2">
    <location>
        <position position="158"/>
    </location>
</feature>
<dbReference type="OrthoDB" id="8183300at2759"/>
<dbReference type="Proteomes" id="UP000801492">
    <property type="component" value="Unassembled WGS sequence"/>
</dbReference>
<organism evidence="2 3">
    <name type="scientific">Ignelater luminosus</name>
    <name type="common">Cucubano</name>
    <name type="synonym">Pyrophorus luminosus</name>
    <dbReference type="NCBI Taxonomy" id="2038154"/>
    <lineage>
        <taxon>Eukaryota</taxon>
        <taxon>Metazoa</taxon>
        <taxon>Ecdysozoa</taxon>
        <taxon>Arthropoda</taxon>
        <taxon>Hexapoda</taxon>
        <taxon>Insecta</taxon>
        <taxon>Pterygota</taxon>
        <taxon>Neoptera</taxon>
        <taxon>Endopterygota</taxon>
        <taxon>Coleoptera</taxon>
        <taxon>Polyphaga</taxon>
        <taxon>Elateriformia</taxon>
        <taxon>Elateroidea</taxon>
        <taxon>Elateridae</taxon>
        <taxon>Agrypninae</taxon>
        <taxon>Pyrophorini</taxon>
        <taxon>Ignelater</taxon>
    </lineage>
</organism>
<dbReference type="InterPro" id="IPR036846">
    <property type="entry name" value="GM2-AP_sf"/>
</dbReference>
<protein>
    <submittedName>
        <fullName evidence="2">Uncharacterized protein</fullName>
    </submittedName>
</protein>
<reference evidence="2" key="1">
    <citation type="submission" date="2019-08" db="EMBL/GenBank/DDBJ databases">
        <title>The genome of the North American firefly Photinus pyralis.</title>
        <authorList>
            <consortium name="Photinus pyralis genome working group"/>
            <person name="Fallon T.R."/>
            <person name="Sander Lower S.E."/>
            <person name="Weng J.-K."/>
        </authorList>
    </citation>
    <scope>NUCLEOTIDE SEQUENCE</scope>
    <source>
        <strain evidence="2">TRF0915ILg1</strain>
        <tissue evidence="2">Whole body</tissue>
    </source>
</reference>
<gene>
    <name evidence="2" type="ORF">ILUMI_09241</name>
</gene>
<keyword evidence="3" id="KW-1185">Reference proteome</keyword>
<keyword evidence="1" id="KW-0732">Signal</keyword>
<evidence type="ECO:0000256" key="1">
    <source>
        <dbReference type="ARBA" id="ARBA00022729"/>
    </source>
</evidence>
<comment type="caution">
    <text evidence="2">The sequence shown here is derived from an EMBL/GenBank/DDBJ whole genome shotgun (WGS) entry which is preliminary data.</text>
</comment>
<name>A0A8K0GCM4_IGNLU</name>
<dbReference type="AlphaFoldDB" id="A0A8K0GCM4"/>
<dbReference type="Gene3D" id="2.70.220.10">
    <property type="entry name" value="Ganglioside GM2 activator"/>
    <property type="match status" value="1"/>
</dbReference>
<accession>A0A8K0GCM4</accession>
<evidence type="ECO:0000313" key="2">
    <source>
        <dbReference type="EMBL" id="KAF2896937.1"/>
    </source>
</evidence>
<sequence length="158" mass="17998">GNRQAMFDKFDNSCGLRNLPIVFSYTGIRTEGSKLLINCSITAKKDISKDPKMVIRIERCRNKENLDTCEPFHVYSASSYCTTTSTFAGGFVKSFVPEWKCPITKGVYRATNAELDTMAFFMFPVETWYWKVVANILDSDTDKVLMCVTAEMHMKRIA</sequence>
<proteinExistence type="predicted"/>
<evidence type="ECO:0000313" key="3">
    <source>
        <dbReference type="Proteomes" id="UP000801492"/>
    </source>
</evidence>
<dbReference type="EMBL" id="VTPC01004623">
    <property type="protein sequence ID" value="KAF2896937.1"/>
    <property type="molecule type" value="Genomic_DNA"/>
</dbReference>